<reference evidence="2 3" key="1">
    <citation type="submission" date="2021-06" db="EMBL/GenBank/DDBJ databases">
        <title>Genome sequence of Babesia caballi.</title>
        <authorList>
            <person name="Yamagishi J."/>
            <person name="Kidaka T."/>
            <person name="Ochi A."/>
        </authorList>
    </citation>
    <scope>NUCLEOTIDE SEQUENCE [LARGE SCALE GENOMIC DNA]</scope>
    <source>
        <strain evidence="2">USDA-D6B2</strain>
    </source>
</reference>
<name>A0AAV4LWC5_BABCB</name>
<keyword evidence="1" id="KW-1133">Transmembrane helix</keyword>
<feature type="transmembrane region" description="Helical" evidence="1">
    <location>
        <begin position="126"/>
        <end position="144"/>
    </location>
</feature>
<dbReference type="RefSeq" id="XP_067716443.1">
    <property type="nucleotide sequence ID" value="XM_067860342.1"/>
</dbReference>
<dbReference type="EMBL" id="BPLF01000003">
    <property type="protein sequence ID" value="GIX64374.1"/>
    <property type="molecule type" value="Genomic_DNA"/>
</dbReference>
<evidence type="ECO:0000313" key="2">
    <source>
        <dbReference type="EMBL" id="GIX64374.1"/>
    </source>
</evidence>
<organism evidence="2 3">
    <name type="scientific">Babesia caballi</name>
    <dbReference type="NCBI Taxonomy" id="5871"/>
    <lineage>
        <taxon>Eukaryota</taxon>
        <taxon>Sar</taxon>
        <taxon>Alveolata</taxon>
        <taxon>Apicomplexa</taxon>
        <taxon>Aconoidasida</taxon>
        <taxon>Piroplasmida</taxon>
        <taxon>Babesiidae</taxon>
        <taxon>Babesia</taxon>
    </lineage>
</organism>
<protein>
    <submittedName>
        <fullName evidence="2">Uncharacterized protein</fullName>
    </submittedName>
</protein>
<comment type="caution">
    <text evidence="2">The sequence shown here is derived from an EMBL/GenBank/DDBJ whole genome shotgun (WGS) entry which is preliminary data.</text>
</comment>
<evidence type="ECO:0000313" key="3">
    <source>
        <dbReference type="Proteomes" id="UP001497744"/>
    </source>
</evidence>
<keyword evidence="1" id="KW-0812">Transmembrane</keyword>
<gene>
    <name evidence="2" type="ORF">BcabD6B2_38090</name>
</gene>
<proteinExistence type="predicted"/>
<keyword evidence="3" id="KW-1185">Reference proteome</keyword>
<evidence type="ECO:0000256" key="1">
    <source>
        <dbReference type="SAM" id="Phobius"/>
    </source>
</evidence>
<accession>A0AAV4LWC5</accession>
<dbReference type="AlphaFoldDB" id="A0AAV4LWC5"/>
<dbReference type="Proteomes" id="UP001497744">
    <property type="component" value="Unassembled WGS sequence"/>
</dbReference>
<dbReference type="GeneID" id="94195855"/>
<keyword evidence="1" id="KW-0472">Membrane</keyword>
<sequence length="340" mass="36857">MKMTSGGKSLTTPPTNLKEAIDWLVLVGSDKGWGWHGNGMYDHLEEALKKLPGFDKTAYFNKRFRTDGLSDYISRSAQALRSGFLGYSGSLTFSGSGIVKKEYSNYQSAYKDDNWNSDGGLDYAKIFLFLAPLVYYFITFLYWMCNSSGKWQGITINGSNPLSKFFKAMGYDQSQLDEKKTGTTIASALDGNAGSPELKGAYQSGGSSSYENFLRNLKQNDPSKRPAYPLTNCKICSYEYLQSRHSGTDITNAIGAIKKELVSISARGHSSSTDNFSDLKQKVETLLGKIHTFDPNAVPSPVAPLAGTLTTLAAAGGAGTAYGLNLGGAKTFVNGLLRIS</sequence>